<sequence>MFDDHKCQLEMILEEKAQEVDKLSAKIGDLETQLNKEQEDYKRFTSKIKKFIKAHGRILRAQEELKRSQSRLQRVCNQLDSDTSKPGNNEEDSSVHVVSDGEPSGDVHMSPSKKKLRFESGATEETKPGSFRKRERYLGTSTKLDKLSWSEALISESENKSKESETTNTNLIKNDVQRYMGDEHMQKDIGSSPTVAPSSKVRFPDSGHLLPSTSMAAHAVDEFIEAMDVEEKSGGDAAVAFENGTVNNKTGLPLLPRLPPKAAKSNYCQYEGDDEEVDVEEVEVDTGDADISSEVEIEQV</sequence>
<accession>A0A1D1YT29</accession>
<evidence type="ECO:0000256" key="1">
    <source>
        <dbReference type="SAM" id="Coils"/>
    </source>
</evidence>
<reference evidence="3" key="1">
    <citation type="submission" date="2015-07" db="EMBL/GenBank/DDBJ databases">
        <title>Transcriptome Assembly of Anthurium amnicola.</title>
        <authorList>
            <person name="Suzuki J."/>
        </authorList>
    </citation>
    <scope>NUCLEOTIDE SEQUENCE</scope>
</reference>
<dbReference type="GO" id="GO:0046872">
    <property type="term" value="F:metal ion binding"/>
    <property type="evidence" value="ECO:0007669"/>
    <property type="project" value="InterPro"/>
</dbReference>
<protein>
    <submittedName>
        <fullName evidence="3">Zinc finger CCCH domain-containing protein 13</fullName>
    </submittedName>
</protein>
<keyword evidence="1" id="KW-0175">Coiled coil</keyword>
<feature type="coiled-coil region" evidence="1">
    <location>
        <begin position="13"/>
        <end position="78"/>
    </location>
</feature>
<evidence type="ECO:0000256" key="2">
    <source>
        <dbReference type="SAM" id="MobiDB-lite"/>
    </source>
</evidence>
<dbReference type="InterPro" id="IPR045868">
    <property type="entry name" value="Znf_C3H13/40"/>
</dbReference>
<dbReference type="PANTHER" id="PTHR38160">
    <property type="entry name" value="ZINC FINGER CCCH DOMAIN-CONTAINING PROTEIN 40"/>
    <property type="match status" value="1"/>
</dbReference>
<evidence type="ECO:0000313" key="3">
    <source>
        <dbReference type="EMBL" id="JAT57808.1"/>
    </source>
</evidence>
<name>A0A1D1YT29_9ARAE</name>
<dbReference type="PANTHER" id="PTHR38160:SF1">
    <property type="entry name" value="ZINC FINGER CCCH DOMAIN-CONTAINING PROTEIN 40"/>
    <property type="match status" value="1"/>
</dbReference>
<dbReference type="AlphaFoldDB" id="A0A1D1YT29"/>
<proteinExistence type="predicted"/>
<feature type="region of interest" description="Disordered" evidence="2">
    <location>
        <begin position="78"/>
        <end position="136"/>
    </location>
</feature>
<feature type="compositionally biased region" description="Polar residues" evidence="2">
    <location>
        <begin position="78"/>
        <end position="87"/>
    </location>
</feature>
<organism evidence="3">
    <name type="scientific">Anthurium amnicola</name>
    <dbReference type="NCBI Taxonomy" id="1678845"/>
    <lineage>
        <taxon>Eukaryota</taxon>
        <taxon>Viridiplantae</taxon>
        <taxon>Streptophyta</taxon>
        <taxon>Embryophyta</taxon>
        <taxon>Tracheophyta</taxon>
        <taxon>Spermatophyta</taxon>
        <taxon>Magnoliopsida</taxon>
        <taxon>Liliopsida</taxon>
        <taxon>Araceae</taxon>
        <taxon>Pothoideae</taxon>
        <taxon>Potheae</taxon>
        <taxon>Anthurium</taxon>
    </lineage>
</organism>
<gene>
    <name evidence="3" type="primary">Os02g0161200_4</name>
    <name evidence="3" type="ORF">g.88865</name>
</gene>
<dbReference type="EMBL" id="GDJX01010128">
    <property type="protein sequence ID" value="JAT57808.1"/>
    <property type="molecule type" value="Transcribed_RNA"/>
</dbReference>